<evidence type="ECO:0000313" key="10">
    <source>
        <dbReference type="Proteomes" id="UP001500751"/>
    </source>
</evidence>
<dbReference type="GO" id="GO:0005524">
    <property type="term" value="F:ATP binding"/>
    <property type="evidence" value="ECO:0007669"/>
    <property type="project" value="UniProtKB-KW"/>
</dbReference>
<dbReference type="RefSeq" id="WP_344669143.1">
    <property type="nucleotide sequence ID" value="NZ_BAAAQN010000043.1"/>
</dbReference>
<dbReference type="SUPFAM" id="SSF52540">
    <property type="entry name" value="P-loop containing nucleoside triphosphate hydrolases"/>
    <property type="match status" value="1"/>
</dbReference>
<dbReference type="NCBIfam" id="TIGR01727">
    <property type="entry name" value="oligo_HPY"/>
    <property type="match status" value="1"/>
</dbReference>
<sequence>MNASTVIGPAAAGEPTGTDVLRLEDLHVSYRTAGGAVPAVRGVSLALPAGGRLGLAGESGCGKSTLASAVLRLLPRSAEVGGRILLEGEDVREMGWGRLRAVRWARASIVFQGAMHSLNPVRRVGDQIAEPILLHEKVGRAEADRRVARLLDQVGLVAARAGAYPHELSGGQRQRVVIAMALACSPRLIVADEPTTALDVMIQAQILRLIGELVAEHGISLLMISHDLAVLAENCDRLAVMYAGRIAEEGPADQVFAAARHPYGRALAGAFPRIGDPASRHGPRGLPGDPPDPAHLPAGCAFAPRCPIAADACREAEPPLIAAGEQRLAACIRMDAWQEAK</sequence>
<dbReference type="InterPro" id="IPR027417">
    <property type="entry name" value="P-loop_NTPase"/>
</dbReference>
<gene>
    <name evidence="9" type="ORF">GCM10009839_61170</name>
</gene>
<dbReference type="Proteomes" id="UP001500751">
    <property type="component" value="Unassembled WGS sequence"/>
</dbReference>
<organism evidence="9 10">
    <name type="scientific">Catenulispora yoronensis</name>
    <dbReference type="NCBI Taxonomy" id="450799"/>
    <lineage>
        <taxon>Bacteria</taxon>
        <taxon>Bacillati</taxon>
        <taxon>Actinomycetota</taxon>
        <taxon>Actinomycetes</taxon>
        <taxon>Catenulisporales</taxon>
        <taxon>Catenulisporaceae</taxon>
        <taxon>Catenulispora</taxon>
    </lineage>
</organism>
<evidence type="ECO:0000256" key="2">
    <source>
        <dbReference type="ARBA" id="ARBA00005417"/>
    </source>
</evidence>
<keyword evidence="5" id="KW-0547">Nucleotide-binding</keyword>
<dbReference type="Pfam" id="PF08352">
    <property type="entry name" value="oligo_HPY"/>
    <property type="match status" value="1"/>
</dbReference>
<evidence type="ECO:0000256" key="5">
    <source>
        <dbReference type="ARBA" id="ARBA00022741"/>
    </source>
</evidence>
<comment type="subcellular location">
    <subcellularLocation>
        <location evidence="1">Cell membrane</location>
        <topology evidence="1">Peripheral membrane protein</topology>
    </subcellularLocation>
</comment>
<dbReference type="InterPro" id="IPR013563">
    <property type="entry name" value="Oligopep_ABC_C"/>
</dbReference>
<dbReference type="InterPro" id="IPR003593">
    <property type="entry name" value="AAA+_ATPase"/>
</dbReference>
<protein>
    <submittedName>
        <fullName evidence="9">ABC transporter ATP-binding protein</fullName>
    </submittedName>
</protein>
<proteinExistence type="inferred from homology"/>
<keyword evidence="7" id="KW-0472">Membrane</keyword>
<evidence type="ECO:0000259" key="8">
    <source>
        <dbReference type="PROSITE" id="PS50893"/>
    </source>
</evidence>
<dbReference type="PROSITE" id="PS50893">
    <property type="entry name" value="ABC_TRANSPORTER_2"/>
    <property type="match status" value="1"/>
</dbReference>
<evidence type="ECO:0000256" key="6">
    <source>
        <dbReference type="ARBA" id="ARBA00022840"/>
    </source>
</evidence>
<dbReference type="PANTHER" id="PTHR43297">
    <property type="entry name" value="OLIGOPEPTIDE TRANSPORT ATP-BINDING PROTEIN APPD"/>
    <property type="match status" value="1"/>
</dbReference>
<evidence type="ECO:0000313" key="9">
    <source>
        <dbReference type="EMBL" id="GAA2047662.1"/>
    </source>
</evidence>
<comment type="caution">
    <text evidence="9">The sequence shown here is derived from an EMBL/GenBank/DDBJ whole genome shotgun (WGS) entry which is preliminary data.</text>
</comment>
<feature type="domain" description="ABC transporter" evidence="8">
    <location>
        <begin position="21"/>
        <end position="268"/>
    </location>
</feature>
<reference evidence="10" key="1">
    <citation type="journal article" date="2019" name="Int. J. Syst. Evol. Microbiol.">
        <title>The Global Catalogue of Microorganisms (GCM) 10K type strain sequencing project: providing services to taxonomists for standard genome sequencing and annotation.</title>
        <authorList>
            <consortium name="The Broad Institute Genomics Platform"/>
            <consortium name="The Broad Institute Genome Sequencing Center for Infectious Disease"/>
            <person name="Wu L."/>
            <person name="Ma J."/>
        </authorList>
    </citation>
    <scope>NUCLEOTIDE SEQUENCE [LARGE SCALE GENOMIC DNA]</scope>
    <source>
        <strain evidence="10">JCM 16014</strain>
    </source>
</reference>
<name>A0ABP5GIY4_9ACTN</name>
<accession>A0ABP5GIY4</accession>
<comment type="similarity">
    <text evidence="2">Belongs to the ABC transporter superfamily.</text>
</comment>
<evidence type="ECO:0000256" key="1">
    <source>
        <dbReference type="ARBA" id="ARBA00004202"/>
    </source>
</evidence>
<evidence type="ECO:0000256" key="4">
    <source>
        <dbReference type="ARBA" id="ARBA00022475"/>
    </source>
</evidence>
<keyword evidence="3" id="KW-0813">Transport</keyword>
<keyword evidence="10" id="KW-1185">Reference proteome</keyword>
<dbReference type="Gene3D" id="3.40.50.300">
    <property type="entry name" value="P-loop containing nucleotide triphosphate hydrolases"/>
    <property type="match status" value="1"/>
</dbReference>
<dbReference type="Pfam" id="PF00005">
    <property type="entry name" value="ABC_tran"/>
    <property type="match status" value="1"/>
</dbReference>
<dbReference type="PROSITE" id="PS00211">
    <property type="entry name" value="ABC_TRANSPORTER_1"/>
    <property type="match status" value="1"/>
</dbReference>
<dbReference type="SMART" id="SM00382">
    <property type="entry name" value="AAA"/>
    <property type="match status" value="1"/>
</dbReference>
<evidence type="ECO:0000256" key="7">
    <source>
        <dbReference type="ARBA" id="ARBA00023136"/>
    </source>
</evidence>
<dbReference type="PANTHER" id="PTHR43297:SF2">
    <property type="entry name" value="DIPEPTIDE TRANSPORT ATP-BINDING PROTEIN DPPD"/>
    <property type="match status" value="1"/>
</dbReference>
<dbReference type="InterPro" id="IPR003439">
    <property type="entry name" value="ABC_transporter-like_ATP-bd"/>
</dbReference>
<keyword evidence="6 9" id="KW-0067">ATP-binding</keyword>
<keyword evidence="4" id="KW-1003">Cell membrane</keyword>
<dbReference type="InterPro" id="IPR050388">
    <property type="entry name" value="ABC_Ni/Peptide_Import"/>
</dbReference>
<dbReference type="CDD" id="cd03257">
    <property type="entry name" value="ABC_NikE_OppD_transporters"/>
    <property type="match status" value="1"/>
</dbReference>
<evidence type="ECO:0000256" key="3">
    <source>
        <dbReference type="ARBA" id="ARBA00022448"/>
    </source>
</evidence>
<dbReference type="InterPro" id="IPR017871">
    <property type="entry name" value="ABC_transporter-like_CS"/>
</dbReference>
<dbReference type="EMBL" id="BAAAQN010000043">
    <property type="protein sequence ID" value="GAA2047662.1"/>
    <property type="molecule type" value="Genomic_DNA"/>
</dbReference>